<organism evidence="14 15">
    <name type="scientific">Anopheles minimus</name>
    <dbReference type="NCBI Taxonomy" id="112268"/>
    <lineage>
        <taxon>Eukaryota</taxon>
        <taxon>Metazoa</taxon>
        <taxon>Ecdysozoa</taxon>
        <taxon>Arthropoda</taxon>
        <taxon>Hexapoda</taxon>
        <taxon>Insecta</taxon>
        <taxon>Pterygota</taxon>
        <taxon>Neoptera</taxon>
        <taxon>Endopterygota</taxon>
        <taxon>Diptera</taxon>
        <taxon>Nematocera</taxon>
        <taxon>Culicoidea</taxon>
        <taxon>Culicidae</taxon>
        <taxon>Anophelinae</taxon>
        <taxon>Anopheles</taxon>
    </lineage>
</organism>
<accession>A0A182VPR5</accession>
<evidence type="ECO:0000256" key="4">
    <source>
        <dbReference type="ARBA" id="ARBA00022801"/>
    </source>
</evidence>
<dbReference type="PRINTS" id="PR00480">
    <property type="entry name" value="ASTACIN"/>
</dbReference>
<evidence type="ECO:0000256" key="8">
    <source>
        <dbReference type="ARBA" id="ARBA00023157"/>
    </source>
</evidence>
<feature type="chain" id="PRO_5007951240" description="Metalloendopeptidase" evidence="11">
    <location>
        <begin position="23"/>
        <end position="479"/>
    </location>
</feature>
<keyword evidence="7" id="KW-0865">Zymogen</keyword>
<evidence type="ECO:0000256" key="5">
    <source>
        <dbReference type="ARBA" id="ARBA00022833"/>
    </source>
</evidence>
<keyword evidence="6 10" id="KW-0482">Metalloprotease</keyword>
<evidence type="ECO:0000313" key="14">
    <source>
        <dbReference type="EnsemblMetazoa" id="AMIN000044-PA"/>
    </source>
</evidence>
<dbReference type="PANTHER" id="PTHR10127">
    <property type="entry name" value="DISCOIDIN, CUB, EGF, LAMININ , AND ZINC METALLOPROTEASE DOMAIN CONTAINING"/>
    <property type="match status" value="1"/>
</dbReference>
<dbReference type="Proteomes" id="UP000075920">
    <property type="component" value="Unassembled WGS sequence"/>
</dbReference>
<dbReference type="EC" id="3.4.24.-" evidence="11"/>
<evidence type="ECO:0000256" key="11">
    <source>
        <dbReference type="RuleBase" id="RU361183"/>
    </source>
</evidence>
<keyword evidence="2 10" id="KW-0479">Metal-binding</keyword>
<reference evidence="15" key="1">
    <citation type="submission" date="2013-03" db="EMBL/GenBank/DDBJ databases">
        <title>The Genome Sequence of Anopheles minimus MINIMUS1.</title>
        <authorList>
            <consortium name="The Broad Institute Genomics Platform"/>
            <person name="Neafsey D.E."/>
            <person name="Walton C."/>
            <person name="Walker B."/>
            <person name="Young S.K."/>
            <person name="Zeng Q."/>
            <person name="Gargeya S."/>
            <person name="Fitzgerald M."/>
            <person name="Haas B."/>
            <person name="Abouelleil A."/>
            <person name="Allen A.W."/>
            <person name="Alvarado L."/>
            <person name="Arachchi H.M."/>
            <person name="Berlin A.M."/>
            <person name="Chapman S.B."/>
            <person name="Gainer-Dewar J."/>
            <person name="Goldberg J."/>
            <person name="Griggs A."/>
            <person name="Gujja S."/>
            <person name="Hansen M."/>
            <person name="Howarth C."/>
            <person name="Imamovic A."/>
            <person name="Ireland A."/>
            <person name="Larimer J."/>
            <person name="McCowan C."/>
            <person name="Murphy C."/>
            <person name="Pearson M."/>
            <person name="Poon T.W."/>
            <person name="Priest M."/>
            <person name="Roberts A."/>
            <person name="Saif S."/>
            <person name="Shea T."/>
            <person name="Sisk P."/>
            <person name="Sykes S."/>
            <person name="Wortman J."/>
            <person name="Nusbaum C."/>
            <person name="Birren B."/>
        </authorList>
    </citation>
    <scope>NUCLEOTIDE SEQUENCE [LARGE SCALE GENOMIC DNA]</scope>
    <source>
        <strain evidence="15">MINIMUS1</strain>
    </source>
</reference>
<evidence type="ECO:0000256" key="10">
    <source>
        <dbReference type="PROSITE-ProRule" id="PRU01211"/>
    </source>
</evidence>
<feature type="domain" description="Peptidase M12A" evidence="13">
    <location>
        <begin position="95"/>
        <end position="291"/>
    </location>
</feature>
<keyword evidence="1 10" id="KW-0645">Protease</keyword>
<evidence type="ECO:0000259" key="13">
    <source>
        <dbReference type="PROSITE" id="PS51864"/>
    </source>
</evidence>
<dbReference type="InterPro" id="IPR034035">
    <property type="entry name" value="Astacin-like_dom"/>
</dbReference>
<feature type="binding site" evidence="10">
    <location>
        <position position="192"/>
    </location>
    <ligand>
        <name>Zn(2+)</name>
        <dbReference type="ChEBI" id="CHEBI:29105"/>
        <note>catalytic</note>
    </ligand>
</feature>
<evidence type="ECO:0000256" key="1">
    <source>
        <dbReference type="ARBA" id="ARBA00022670"/>
    </source>
</evidence>
<dbReference type="STRING" id="112268.A0A182VPR5"/>
<dbReference type="FunFam" id="3.40.390.10:FF:000015">
    <property type="entry name" value="Meprin A subunit"/>
    <property type="match status" value="1"/>
</dbReference>
<evidence type="ECO:0000256" key="12">
    <source>
        <dbReference type="SAM" id="MobiDB-lite"/>
    </source>
</evidence>
<dbReference type="EnsemblMetazoa" id="AMIN000044-RA">
    <property type="protein sequence ID" value="AMIN000044-PA"/>
    <property type="gene ID" value="AMIN000044"/>
</dbReference>
<evidence type="ECO:0000256" key="6">
    <source>
        <dbReference type="ARBA" id="ARBA00023049"/>
    </source>
</evidence>
<dbReference type="GO" id="GO:0004222">
    <property type="term" value="F:metalloendopeptidase activity"/>
    <property type="evidence" value="ECO:0007669"/>
    <property type="project" value="UniProtKB-UniRule"/>
</dbReference>
<dbReference type="PANTHER" id="PTHR10127:SF780">
    <property type="entry name" value="METALLOENDOPEPTIDASE"/>
    <property type="match status" value="1"/>
</dbReference>
<dbReference type="Gene3D" id="3.40.390.10">
    <property type="entry name" value="Collagenase (Catalytic Domain)"/>
    <property type="match status" value="1"/>
</dbReference>
<feature type="binding site" evidence="10">
    <location>
        <position position="188"/>
    </location>
    <ligand>
        <name>Zn(2+)</name>
        <dbReference type="ChEBI" id="CHEBI:29105"/>
        <note>catalytic</note>
    </ligand>
</feature>
<keyword evidence="15" id="KW-1185">Reference proteome</keyword>
<dbReference type="GO" id="GO:0006508">
    <property type="term" value="P:proteolysis"/>
    <property type="evidence" value="ECO:0007669"/>
    <property type="project" value="UniProtKB-KW"/>
</dbReference>
<dbReference type="InterPro" id="IPR024079">
    <property type="entry name" value="MetalloPept_cat_dom_sf"/>
</dbReference>
<keyword evidence="4 10" id="KW-0378">Hydrolase</keyword>
<evidence type="ECO:0000256" key="3">
    <source>
        <dbReference type="ARBA" id="ARBA00022729"/>
    </source>
</evidence>
<dbReference type="GO" id="GO:0008270">
    <property type="term" value="F:zinc ion binding"/>
    <property type="evidence" value="ECO:0007669"/>
    <property type="project" value="UniProtKB-UniRule"/>
</dbReference>
<comment type="caution">
    <text evidence="10">Lacks conserved residue(s) required for the propagation of feature annotation.</text>
</comment>
<keyword evidence="5 10" id="KW-0862">Zinc</keyword>
<dbReference type="SMART" id="SM00235">
    <property type="entry name" value="ZnMc"/>
    <property type="match status" value="1"/>
</dbReference>
<protein>
    <recommendedName>
        <fullName evidence="11">Metalloendopeptidase</fullName>
        <ecNumber evidence="11">3.4.24.-</ecNumber>
    </recommendedName>
</protein>
<keyword evidence="9" id="KW-0325">Glycoprotein</keyword>
<dbReference type="InterPro" id="IPR001506">
    <property type="entry name" value="Peptidase_M12A"/>
</dbReference>
<keyword evidence="3 11" id="KW-0732">Signal</keyword>
<comment type="cofactor">
    <cofactor evidence="10 11">
        <name>Zn(2+)</name>
        <dbReference type="ChEBI" id="CHEBI:29105"/>
    </cofactor>
    <text evidence="10 11">Binds 1 zinc ion per subunit.</text>
</comment>
<evidence type="ECO:0000256" key="2">
    <source>
        <dbReference type="ARBA" id="ARBA00022723"/>
    </source>
</evidence>
<feature type="region of interest" description="Disordered" evidence="12">
    <location>
        <begin position="295"/>
        <end position="325"/>
    </location>
</feature>
<dbReference type="PROSITE" id="PS51864">
    <property type="entry name" value="ASTACIN"/>
    <property type="match status" value="1"/>
</dbReference>
<name>A0A182VPR5_9DIPT</name>
<dbReference type="VEuPathDB" id="VectorBase:AMIN000044"/>
<keyword evidence="8" id="KW-1015">Disulfide bond</keyword>
<dbReference type="AlphaFoldDB" id="A0A182VPR5"/>
<evidence type="ECO:0000256" key="7">
    <source>
        <dbReference type="ARBA" id="ARBA00023145"/>
    </source>
</evidence>
<feature type="signal peptide" evidence="11">
    <location>
        <begin position="1"/>
        <end position="22"/>
    </location>
</feature>
<sequence length="479" mass="51165">MVLEHFLCVLAIGWLAVGHSQANVILHDDTVDNDIAGSSELIDLSHLGPELYGEPDENVGKLVANYNPATDSRNVEELGSYVEGDMLIDRPSGRNGLADTASRWPKGVVPFVVSGNFDAKGMQLIEQAINEYHAKTCIRFVPRMGERNYVSFESSDTGCWSSVGMIGGKQAVNLQIPGCTTLVGTVMHEMMHALGFLHEQNREDRDGWVKILYENIKPGTKNNFEKAKTGSTNNFGVAYDYGSIMHYSANAFSTNKKPTIEAKRAGANNMGQRSKFSSSDLAKLNAMYGCRGASSTAGTGAGGSNAQTQRPGRPTRPSKPAGINRPGAQVASAIVNLIGGIFGEEDSNTTANALDNSLNGAKMGQRDGFSWNDMEKLNRMYQCQGSKGNGQTFLRPPGFGVFPSTGVSGPAGPTNQGGGPYFPPSGHGPFSPYYPPNGGAVFPYAPYPGAGYPGPGFGYYPYDVSTAEHGEATKEKKLE</sequence>
<feature type="active site" evidence="10">
    <location>
        <position position="189"/>
    </location>
</feature>
<dbReference type="CDD" id="cd04280">
    <property type="entry name" value="ZnMc_astacin_like"/>
    <property type="match status" value="1"/>
</dbReference>
<feature type="binding site" evidence="10">
    <location>
        <position position="198"/>
    </location>
    <ligand>
        <name>Zn(2+)</name>
        <dbReference type="ChEBI" id="CHEBI:29105"/>
        <note>catalytic</note>
    </ligand>
</feature>
<proteinExistence type="predicted"/>
<evidence type="ECO:0000256" key="9">
    <source>
        <dbReference type="ARBA" id="ARBA00023180"/>
    </source>
</evidence>
<dbReference type="Pfam" id="PF01400">
    <property type="entry name" value="Astacin"/>
    <property type="match status" value="1"/>
</dbReference>
<dbReference type="SUPFAM" id="SSF55486">
    <property type="entry name" value="Metalloproteases ('zincins'), catalytic domain"/>
    <property type="match status" value="1"/>
</dbReference>
<dbReference type="InterPro" id="IPR006026">
    <property type="entry name" value="Peptidase_Metallo"/>
</dbReference>
<evidence type="ECO:0000313" key="15">
    <source>
        <dbReference type="Proteomes" id="UP000075920"/>
    </source>
</evidence>
<reference evidence="14" key="2">
    <citation type="submission" date="2020-05" db="UniProtKB">
        <authorList>
            <consortium name="EnsemblMetazoa"/>
        </authorList>
    </citation>
    <scope>IDENTIFICATION</scope>
    <source>
        <strain evidence="14">MINIMUS1</strain>
    </source>
</reference>